<feature type="transmembrane region" description="Helical" evidence="2">
    <location>
        <begin position="63"/>
        <end position="86"/>
    </location>
</feature>
<feature type="transmembrane region" description="Helical" evidence="2">
    <location>
        <begin position="305"/>
        <end position="328"/>
    </location>
</feature>
<keyword evidence="4" id="KW-1185">Reference proteome</keyword>
<evidence type="ECO:0000256" key="2">
    <source>
        <dbReference type="SAM" id="Phobius"/>
    </source>
</evidence>
<dbReference type="SUPFAM" id="SSF103473">
    <property type="entry name" value="MFS general substrate transporter"/>
    <property type="match status" value="1"/>
</dbReference>
<evidence type="ECO:0000313" key="4">
    <source>
        <dbReference type="Proteomes" id="UP000641803"/>
    </source>
</evidence>
<accession>A0ABR8RMQ5</accession>
<feature type="transmembrane region" description="Helical" evidence="2">
    <location>
        <begin position="334"/>
        <end position="356"/>
    </location>
</feature>
<feature type="transmembrane region" description="Helical" evidence="2">
    <location>
        <begin position="159"/>
        <end position="179"/>
    </location>
</feature>
<evidence type="ECO:0000256" key="1">
    <source>
        <dbReference type="SAM" id="MobiDB-lite"/>
    </source>
</evidence>
<dbReference type="EMBL" id="JACSQQ010000002">
    <property type="protein sequence ID" value="MBD7949070.1"/>
    <property type="molecule type" value="Genomic_DNA"/>
</dbReference>
<reference evidence="3 4" key="1">
    <citation type="submission" date="2020-08" db="EMBL/GenBank/DDBJ databases">
        <title>A Genomic Blueprint of the Chicken Gut Microbiome.</title>
        <authorList>
            <person name="Gilroy R."/>
            <person name="Ravi A."/>
            <person name="Getino M."/>
            <person name="Pursley I."/>
            <person name="Horton D.L."/>
            <person name="Alikhan N.-F."/>
            <person name="Baker D."/>
            <person name="Gharbi K."/>
            <person name="Hall N."/>
            <person name="Watson M."/>
            <person name="Adriaenssens E.M."/>
            <person name="Foster-Nyarko E."/>
            <person name="Jarju S."/>
            <person name="Secka A."/>
            <person name="Antonio M."/>
            <person name="Oren A."/>
            <person name="Chaudhuri R."/>
            <person name="La Ragione R.M."/>
            <person name="Hildebrand F."/>
            <person name="Pallen M.J."/>
        </authorList>
    </citation>
    <scope>NUCLEOTIDE SEQUENCE [LARGE SCALE GENOMIC DNA]</scope>
    <source>
        <strain evidence="3 4">Sa4CUA1</strain>
    </source>
</reference>
<feature type="transmembrane region" description="Helical" evidence="2">
    <location>
        <begin position="444"/>
        <end position="467"/>
    </location>
</feature>
<dbReference type="InterPro" id="IPR039672">
    <property type="entry name" value="MFS_2"/>
</dbReference>
<name>A0ABR8RMQ5_9CELL</name>
<evidence type="ECO:0000313" key="3">
    <source>
        <dbReference type="EMBL" id="MBD7949070.1"/>
    </source>
</evidence>
<comment type="caution">
    <text evidence="3">The sequence shown here is derived from an EMBL/GenBank/DDBJ whole genome shotgun (WGS) entry which is preliminary data.</text>
</comment>
<feature type="transmembrane region" description="Helical" evidence="2">
    <location>
        <begin position="134"/>
        <end position="153"/>
    </location>
</feature>
<protein>
    <submittedName>
        <fullName evidence="3">MFS transporter</fullName>
    </submittedName>
</protein>
<feature type="transmembrane region" description="Helical" evidence="2">
    <location>
        <begin position="92"/>
        <end position="113"/>
    </location>
</feature>
<feature type="region of interest" description="Disordered" evidence="1">
    <location>
        <begin position="1"/>
        <end position="44"/>
    </location>
</feature>
<dbReference type="PANTHER" id="PTHR11328">
    <property type="entry name" value="MAJOR FACILITATOR SUPERFAMILY DOMAIN-CONTAINING PROTEIN"/>
    <property type="match status" value="1"/>
</dbReference>
<feature type="transmembrane region" description="Helical" evidence="2">
    <location>
        <begin position="229"/>
        <end position="250"/>
    </location>
</feature>
<organism evidence="3 4">
    <name type="scientific">Oerskovia rustica</name>
    <dbReference type="NCBI Taxonomy" id="2762237"/>
    <lineage>
        <taxon>Bacteria</taxon>
        <taxon>Bacillati</taxon>
        <taxon>Actinomycetota</taxon>
        <taxon>Actinomycetes</taxon>
        <taxon>Micrococcales</taxon>
        <taxon>Cellulomonadaceae</taxon>
        <taxon>Oerskovia</taxon>
    </lineage>
</organism>
<gene>
    <name evidence="3" type="ORF">H9652_01445</name>
</gene>
<keyword evidence="2" id="KW-1133">Transmembrane helix</keyword>
<proteinExistence type="predicted"/>
<dbReference type="PANTHER" id="PTHR11328:SF24">
    <property type="entry name" value="MAJOR FACILITATOR SUPERFAMILY (MFS) PROFILE DOMAIN-CONTAINING PROTEIN"/>
    <property type="match status" value="1"/>
</dbReference>
<feature type="transmembrane region" description="Helical" evidence="2">
    <location>
        <begin position="368"/>
        <end position="388"/>
    </location>
</feature>
<feature type="transmembrane region" description="Helical" evidence="2">
    <location>
        <begin position="200"/>
        <end position="217"/>
    </location>
</feature>
<keyword evidence="2" id="KW-0472">Membrane</keyword>
<keyword evidence="2" id="KW-0812">Transmembrane</keyword>
<dbReference type="Proteomes" id="UP000641803">
    <property type="component" value="Unassembled WGS sequence"/>
</dbReference>
<dbReference type="Pfam" id="PF13347">
    <property type="entry name" value="MFS_2"/>
    <property type="match status" value="1"/>
</dbReference>
<sequence>MKVLPEGFTRCSNGSPGGIPGPRANIRRVPPGRLPGPGTPTSTTVTQVTSRLWRVERLRPRTIAGYAIGSVGTGGFGTLPGLMLLYYLTDALAVPAAVAGLVVTGAKVWDVVIDPFIGYGSDRDLARTGSRRRFMTIGACTIPVFFALTFAVPGGASTAAASIWVLVAFLLAATAFSLFQVPYIALPAEIAPTYDERTRLISWRVATLAFAILLFGAGGPVLRGETSSLSGYLTLGVVAGLVIGAGMFVASRVAPRAERAAGPTASLPPGAHAAAPQAATSAAGAFRLAVSEAVATLRRSQPFRVLLTAFFLQALATGLMLAAANYVATYVLESTLAVSLLFAALIAPALLVMPLWNRLARRVGKERSFVLASSLFAVATLCMVPLAWAPGAWVYLPTALAGVGYAGMQALPLAMLPDVIAHDARTVPVTGQGPSDRGGAFSGVWTAGETTGMAFGAGLLSLVQWVTGYQSSSAGFTPEQTTAAVDGIALSFSLVPAVLVALSLLALVRYRLRRGDIDVPTEEPAAHERP</sequence>
<feature type="transmembrane region" description="Helical" evidence="2">
    <location>
        <begin position="487"/>
        <end position="508"/>
    </location>
</feature>
<dbReference type="InterPro" id="IPR036259">
    <property type="entry name" value="MFS_trans_sf"/>
</dbReference>
<dbReference type="Gene3D" id="1.20.1250.20">
    <property type="entry name" value="MFS general substrate transporter like domains"/>
    <property type="match status" value="2"/>
</dbReference>
<feature type="transmembrane region" description="Helical" evidence="2">
    <location>
        <begin position="394"/>
        <end position="416"/>
    </location>
</feature>